<keyword evidence="1" id="KW-1133">Transmembrane helix</keyword>
<organism evidence="2">
    <name type="scientific">marine metagenome</name>
    <dbReference type="NCBI Taxonomy" id="408172"/>
    <lineage>
        <taxon>unclassified sequences</taxon>
        <taxon>metagenomes</taxon>
        <taxon>ecological metagenomes</taxon>
    </lineage>
</organism>
<dbReference type="AlphaFoldDB" id="A0A382Z0E9"/>
<proteinExistence type="predicted"/>
<feature type="non-terminal residue" evidence="2">
    <location>
        <position position="37"/>
    </location>
</feature>
<name>A0A382Z0E9_9ZZZZ</name>
<keyword evidence="1" id="KW-0472">Membrane</keyword>
<evidence type="ECO:0000256" key="1">
    <source>
        <dbReference type="SAM" id="Phobius"/>
    </source>
</evidence>
<sequence>MANKSSLIYKNGNYKRWYDLTVLILAHAFLLPLWIFL</sequence>
<protein>
    <submittedName>
        <fullName evidence="2">Uncharacterized protein</fullName>
    </submittedName>
</protein>
<evidence type="ECO:0000313" key="2">
    <source>
        <dbReference type="EMBL" id="SVD88800.1"/>
    </source>
</evidence>
<reference evidence="2" key="1">
    <citation type="submission" date="2018-05" db="EMBL/GenBank/DDBJ databases">
        <authorList>
            <person name="Lanie J.A."/>
            <person name="Ng W.-L."/>
            <person name="Kazmierczak K.M."/>
            <person name="Andrzejewski T.M."/>
            <person name="Davidsen T.M."/>
            <person name="Wayne K.J."/>
            <person name="Tettelin H."/>
            <person name="Glass J.I."/>
            <person name="Rusch D."/>
            <person name="Podicherti R."/>
            <person name="Tsui H.-C.T."/>
            <person name="Winkler M.E."/>
        </authorList>
    </citation>
    <scope>NUCLEOTIDE SEQUENCE</scope>
</reference>
<gene>
    <name evidence="2" type="ORF">METZ01_LOCUS441654</name>
</gene>
<feature type="transmembrane region" description="Helical" evidence="1">
    <location>
        <begin position="20"/>
        <end position="36"/>
    </location>
</feature>
<keyword evidence="1" id="KW-0812">Transmembrane</keyword>
<dbReference type="EMBL" id="UINC01179887">
    <property type="protein sequence ID" value="SVD88800.1"/>
    <property type="molecule type" value="Genomic_DNA"/>
</dbReference>
<accession>A0A382Z0E9</accession>